<dbReference type="OrthoDB" id="784829at2"/>
<name>A0A397Q3W0_9HYPH</name>
<keyword evidence="2" id="KW-1185">Reference proteome</keyword>
<gene>
    <name evidence="1" type="ORF">BXY53_1140</name>
</gene>
<evidence type="ECO:0000313" key="1">
    <source>
        <dbReference type="EMBL" id="RIA56046.1"/>
    </source>
</evidence>
<protein>
    <recommendedName>
        <fullName evidence="3">ATP-binding protein</fullName>
    </recommendedName>
</protein>
<organism evidence="1 2">
    <name type="scientific">Dichotomicrobium thermohalophilum</name>
    <dbReference type="NCBI Taxonomy" id="933063"/>
    <lineage>
        <taxon>Bacteria</taxon>
        <taxon>Pseudomonadati</taxon>
        <taxon>Pseudomonadota</taxon>
        <taxon>Alphaproteobacteria</taxon>
        <taxon>Hyphomicrobiales</taxon>
        <taxon>Hyphomicrobiaceae</taxon>
        <taxon>Dichotomicrobium</taxon>
    </lineage>
</organism>
<evidence type="ECO:0008006" key="3">
    <source>
        <dbReference type="Google" id="ProtNLM"/>
    </source>
</evidence>
<proteinExistence type="predicted"/>
<accession>A0A397Q3W0</accession>
<dbReference type="AlphaFoldDB" id="A0A397Q3W0"/>
<evidence type="ECO:0000313" key="2">
    <source>
        <dbReference type="Proteomes" id="UP000266273"/>
    </source>
</evidence>
<sequence>MAKHLNGNAGGTGSPGSKAVCDQLIELVLNQRQWQLWHYDDEPYVSFVIDGRQQTHKLNSPCTKRRLRHEFRKRFGRTPNNTAVTDALAMLEAEAFENGWERPIHVRVAKHEGVTYIDLGDQSWRVVSIDMHGWKVIEAADAPVVFVRSKAMRALPEPRADGRLDMLTKYINVAPEELPLVYAWIIAAFWPSGPYPLLVLIAEQGSGKSTLVRALRRLIDPNKSPFQSLPKDEEGLMISAKNRWLLALDNLSDIRPWLSDELCRLSTGGGLNKRKLFTDDDEVIFDVQRPVILNGIADMASRPDLADRALVLRLPRIDERQRKPESEFWAAFEHDLPYILGAVFDVLSGVLRRIEDVKLNELPRMADFARLGVAAEPDLPVEPGSFMRAYWDNQAGLTKAAVDNDPFIAEVAALVRGHGPWEGTATQLRDAILSRRSDDQPSDGMVPLSPNAVSTRLRRFLPALRAEGIEVVLDHREPGTGKRLIRIRAAGKH</sequence>
<dbReference type="EMBL" id="QXDF01000001">
    <property type="protein sequence ID" value="RIA56046.1"/>
    <property type="molecule type" value="Genomic_DNA"/>
</dbReference>
<dbReference type="InterPro" id="IPR027417">
    <property type="entry name" value="P-loop_NTPase"/>
</dbReference>
<reference evidence="1 2" key="1">
    <citation type="submission" date="2018-08" db="EMBL/GenBank/DDBJ databases">
        <title>Genomic Encyclopedia of Archaeal and Bacterial Type Strains, Phase II (KMG-II): from individual species to whole genera.</title>
        <authorList>
            <person name="Goeker M."/>
        </authorList>
    </citation>
    <scope>NUCLEOTIDE SEQUENCE [LARGE SCALE GENOMIC DNA]</scope>
    <source>
        <strain evidence="1 2">DSM 5002</strain>
    </source>
</reference>
<comment type="caution">
    <text evidence="1">The sequence shown here is derived from an EMBL/GenBank/DDBJ whole genome shotgun (WGS) entry which is preliminary data.</text>
</comment>
<dbReference type="Proteomes" id="UP000266273">
    <property type="component" value="Unassembled WGS sequence"/>
</dbReference>
<dbReference type="SUPFAM" id="SSF52540">
    <property type="entry name" value="P-loop containing nucleoside triphosphate hydrolases"/>
    <property type="match status" value="1"/>
</dbReference>
<dbReference type="RefSeq" id="WP_147361509.1">
    <property type="nucleotide sequence ID" value="NZ_QXDF01000001.1"/>
</dbReference>